<protein>
    <submittedName>
        <fullName evidence="2">Uncharacterized protein</fullName>
    </submittedName>
</protein>
<evidence type="ECO:0000313" key="2">
    <source>
        <dbReference type="EMBL" id="KAH9296685.1"/>
    </source>
</evidence>
<dbReference type="Gene3D" id="1.20.5.170">
    <property type="match status" value="1"/>
</dbReference>
<feature type="compositionally biased region" description="Basic and acidic residues" evidence="1">
    <location>
        <begin position="230"/>
        <end position="249"/>
    </location>
</feature>
<dbReference type="EMBL" id="JAHRHJ020000011">
    <property type="protein sequence ID" value="KAH9296685.1"/>
    <property type="molecule type" value="Genomic_DNA"/>
</dbReference>
<organism evidence="2 3">
    <name type="scientific">Taxus chinensis</name>
    <name type="common">Chinese yew</name>
    <name type="synonym">Taxus wallichiana var. chinensis</name>
    <dbReference type="NCBI Taxonomy" id="29808"/>
    <lineage>
        <taxon>Eukaryota</taxon>
        <taxon>Viridiplantae</taxon>
        <taxon>Streptophyta</taxon>
        <taxon>Embryophyta</taxon>
        <taxon>Tracheophyta</taxon>
        <taxon>Spermatophyta</taxon>
        <taxon>Pinopsida</taxon>
        <taxon>Pinidae</taxon>
        <taxon>Conifers II</taxon>
        <taxon>Cupressales</taxon>
        <taxon>Taxaceae</taxon>
        <taxon>Taxus</taxon>
    </lineage>
</organism>
<accession>A0AA38CAC8</accession>
<dbReference type="Proteomes" id="UP000824469">
    <property type="component" value="Unassembled WGS sequence"/>
</dbReference>
<gene>
    <name evidence="2" type="ORF">KI387_044265</name>
</gene>
<sequence>MALIEVCRQLDKLHRTCRDKKITGLHFPITLGNYTCKTALDAQNIERALAPITVHFFRPRTCFDLKKFIEQNIKITYHHREDTEDYWADCVDDFEARRRHYGRFSLQLIQELNLYQVPERLQDDNSDLYSYEYDNVVKHTPLEDLDWFKKEKDDLAEILAPVLVRTKIWFDRRVRELRRHSGESSKDTSTPRKEALSPDSRAPMQTPPASSTQGPTVSTPSSSTQVYQKKVREVKKEPVEEDPLRKHTEFPSGPENIIVLSESEESEVPVSTSTPEAPMDKEKEVQSTELPGASDSSIPEAPSTPLISQLEATTVQTLGAMSSLSLGPLAPPASSSSSFAWVQPLVDSRKRKSSSRISGPNFDVVAALLGTTPPTHAKKSRTTSRIVSDAQGQQFLEIAKPKVDKPEQDLQASDLELSRIPMGESTPEGEIHNLQETVTRVIGRVEKGKQTTEQLEEQAQILTSFIKSLLSKDKVLDPTPLTTLPPPVIFSQDEVQSIKYMHKYSIYGRAMEAMVDDMLVAGLNFIDEAFKLHEKTFALWDKDDENILIASKVFDDEKDNLSKSWVYNVEWKIKVLEEALRELRNSWQKGEAFKTLVVSTFKDIHCHLHDETSGVPLSLQEIKAQFRAFVKENLFREESISKEKIKEICSLQSTIEEVNKDYHTHVEFDKEMEKCLRFWTQSTANTSVPRGRDIAEALKRFRQWILKSVGPSQS</sequence>
<evidence type="ECO:0000256" key="1">
    <source>
        <dbReference type="SAM" id="MobiDB-lite"/>
    </source>
</evidence>
<name>A0AA38CAC8_TAXCH</name>
<dbReference type="AlphaFoldDB" id="A0AA38CAC8"/>
<reference evidence="2 3" key="1">
    <citation type="journal article" date="2021" name="Nat. Plants">
        <title>The Taxus genome provides insights into paclitaxel biosynthesis.</title>
        <authorList>
            <person name="Xiong X."/>
            <person name="Gou J."/>
            <person name="Liao Q."/>
            <person name="Li Y."/>
            <person name="Zhou Q."/>
            <person name="Bi G."/>
            <person name="Li C."/>
            <person name="Du R."/>
            <person name="Wang X."/>
            <person name="Sun T."/>
            <person name="Guo L."/>
            <person name="Liang H."/>
            <person name="Lu P."/>
            <person name="Wu Y."/>
            <person name="Zhang Z."/>
            <person name="Ro D.K."/>
            <person name="Shang Y."/>
            <person name="Huang S."/>
            <person name="Yan J."/>
        </authorList>
    </citation>
    <scope>NUCLEOTIDE SEQUENCE [LARGE SCALE GENOMIC DNA]</scope>
    <source>
        <strain evidence="2">Ta-2019</strain>
    </source>
</reference>
<proteinExistence type="predicted"/>
<keyword evidence="3" id="KW-1185">Reference proteome</keyword>
<feature type="compositionally biased region" description="Basic and acidic residues" evidence="1">
    <location>
        <begin position="179"/>
        <end position="196"/>
    </location>
</feature>
<feature type="region of interest" description="Disordered" evidence="1">
    <location>
        <begin position="179"/>
        <end position="301"/>
    </location>
</feature>
<evidence type="ECO:0000313" key="3">
    <source>
        <dbReference type="Proteomes" id="UP000824469"/>
    </source>
</evidence>
<feature type="compositionally biased region" description="Low complexity" evidence="1">
    <location>
        <begin position="210"/>
        <end position="226"/>
    </location>
</feature>
<comment type="caution">
    <text evidence="2">The sequence shown here is derived from an EMBL/GenBank/DDBJ whole genome shotgun (WGS) entry which is preliminary data.</text>
</comment>